<evidence type="ECO:0000313" key="3">
    <source>
        <dbReference type="Proteomes" id="UP000054248"/>
    </source>
</evidence>
<feature type="region of interest" description="Disordered" evidence="1">
    <location>
        <begin position="635"/>
        <end position="656"/>
    </location>
</feature>
<keyword evidence="3" id="KW-1185">Reference proteome</keyword>
<sequence length="1065" mass="121749">MPKWITSTNAFGLYREYRAAPGPSYLPDEKTTLTDFILPQTDGHPSPSVQVSGKDEIEKALLEAVHPFPNLSSFWFRKHHSDHPTNSQSAMAKLKKLLLHPRFKKTDLRDYNESKVDSIIANGLSLPVTQKPSLHVPKAGGWVETSVQIDVPLSTKDSLSPTVPVQVAGLHYRKLTNVIKTSLSNASTMKRVHLEPYRSFWTPPGTTTTERVFDEVYTSDAMLKAHDDLQRQPREPNCDLERVVLALLFASDATHPTNFGQAKLWPLYMAFGNISKYERCKLSLSLMEHVAYFPSIPDDIRDEIRAKLGKAAAKPVITHCHRELMHGIWRIILDDDFIEAWKHGIVIVCADGFQRRFYPRIFTYSADYPEKVLLATIRNLGDCPCPQCYVRKREIHKLGTTRDMELRRTRARVDNEARQNRVSSARGFIYGDQRAPVNSTAVDNLLKELSEVPTLNTFSERLAHLGFNFFAMLVNDWLHEWDLGEAKAVIEHLVRILHACKGGADLIDELNRRFRSTPPFGRDTIRRFRRNVSELKGFAARDYEDVLQCLIPAFEGLLPEPHDTDVCVLLYSMAELMSLAKLRMHTESTLKNLEEAITQYGKLIRRFASNTCPAFETSETPREYEARARRMARKAARGQLETPNAPASQPTVSKSSKTFNLQRYKLHSLGHNPTSIRRFGTLEGYSTMRSELEHRNAKTWYKRTNKTQTSTRQLTALEAVSRNLRKIETAVSNILHAEQLLTAKPSRSQERYEMAESTKRRLAIGGFIREHRGDPAVMHFWERLRDFFITRLRGCRYDGEDTTYSNEERHRLQIKDDVLYQHSHIRINYTTYDVRRAQDSVSLRTSRCDIMVPANDAKLDHPFWYARVLGIFHAFVREEGDGRSEEWSRIDVLWVRWFGLQGGSDSRTMRRLRKVGFVPLEDDGAFGFIHPEEVIRASHIVPAFAHGIEEETIGHSFVQDRDGDYNYYYIMKFVDRDMYMRYRGGGIGHVDPLVRRTSTSADEDQSALASSGEDALSDIPEELGSQDGEDSDTNSETDSENSSGLISDRSEETGSKGDEMSETET</sequence>
<dbReference type="Proteomes" id="UP000054248">
    <property type="component" value="Unassembled WGS sequence"/>
</dbReference>
<name>A0A0C3QHC7_9AGAM</name>
<gene>
    <name evidence="2" type="ORF">M407DRAFT_19847</name>
</gene>
<feature type="region of interest" description="Disordered" evidence="1">
    <location>
        <begin position="997"/>
        <end position="1065"/>
    </location>
</feature>
<feature type="compositionally biased region" description="Polar residues" evidence="1">
    <location>
        <begin position="641"/>
        <end position="656"/>
    </location>
</feature>
<feature type="compositionally biased region" description="Basic and acidic residues" evidence="1">
    <location>
        <begin position="1048"/>
        <end position="1059"/>
    </location>
</feature>
<protein>
    <submittedName>
        <fullName evidence="2">Uncharacterized protein</fullName>
    </submittedName>
</protein>
<evidence type="ECO:0000313" key="2">
    <source>
        <dbReference type="EMBL" id="KIO31230.1"/>
    </source>
</evidence>
<proteinExistence type="predicted"/>
<dbReference type="EMBL" id="KN822965">
    <property type="protein sequence ID" value="KIO31230.1"/>
    <property type="molecule type" value="Genomic_DNA"/>
</dbReference>
<dbReference type="AlphaFoldDB" id="A0A0C3QHC7"/>
<reference evidence="3" key="2">
    <citation type="submission" date="2015-01" db="EMBL/GenBank/DDBJ databases">
        <title>Evolutionary Origins and Diversification of the Mycorrhizal Mutualists.</title>
        <authorList>
            <consortium name="DOE Joint Genome Institute"/>
            <consortium name="Mycorrhizal Genomics Consortium"/>
            <person name="Kohler A."/>
            <person name="Kuo A."/>
            <person name="Nagy L.G."/>
            <person name="Floudas D."/>
            <person name="Copeland A."/>
            <person name="Barry K.W."/>
            <person name="Cichocki N."/>
            <person name="Veneault-Fourrey C."/>
            <person name="LaButti K."/>
            <person name="Lindquist E.A."/>
            <person name="Lipzen A."/>
            <person name="Lundell T."/>
            <person name="Morin E."/>
            <person name="Murat C."/>
            <person name="Riley R."/>
            <person name="Ohm R."/>
            <person name="Sun H."/>
            <person name="Tunlid A."/>
            <person name="Henrissat B."/>
            <person name="Grigoriev I.V."/>
            <person name="Hibbett D.S."/>
            <person name="Martin F."/>
        </authorList>
    </citation>
    <scope>NUCLEOTIDE SEQUENCE [LARGE SCALE GENOMIC DNA]</scope>
    <source>
        <strain evidence="3">MUT 4182</strain>
    </source>
</reference>
<dbReference type="OrthoDB" id="2687259at2759"/>
<organism evidence="2 3">
    <name type="scientific">Tulasnella calospora MUT 4182</name>
    <dbReference type="NCBI Taxonomy" id="1051891"/>
    <lineage>
        <taxon>Eukaryota</taxon>
        <taxon>Fungi</taxon>
        <taxon>Dikarya</taxon>
        <taxon>Basidiomycota</taxon>
        <taxon>Agaricomycotina</taxon>
        <taxon>Agaricomycetes</taxon>
        <taxon>Cantharellales</taxon>
        <taxon>Tulasnellaceae</taxon>
        <taxon>Tulasnella</taxon>
    </lineage>
</organism>
<dbReference type="InterPro" id="IPR041078">
    <property type="entry name" value="Plavaka"/>
</dbReference>
<accession>A0A0C3QHC7</accession>
<dbReference type="STRING" id="1051891.A0A0C3QHC7"/>
<feature type="compositionally biased region" description="Acidic residues" evidence="1">
    <location>
        <begin position="1027"/>
        <end position="1039"/>
    </location>
</feature>
<dbReference type="Pfam" id="PF18759">
    <property type="entry name" value="Plavaka"/>
    <property type="match status" value="1"/>
</dbReference>
<evidence type="ECO:0000256" key="1">
    <source>
        <dbReference type="SAM" id="MobiDB-lite"/>
    </source>
</evidence>
<reference evidence="2 3" key="1">
    <citation type="submission" date="2014-04" db="EMBL/GenBank/DDBJ databases">
        <authorList>
            <consortium name="DOE Joint Genome Institute"/>
            <person name="Kuo A."/>
            <person name="Girlanda M."/>
            <person name="Perotto S."/>
            <person name="Kohler A."/>
            <person name="Nagy L.G."/>
            <person name="Floudas D."/>
            <person name="Copeland A."/>
            <person name="Barry K.W."/>
            <person name="Cichocki N."/>
            <person name="Veneault-Fourrey C."/>
            <person name="LaButti K."/>
            <person name="Lindquist E.A."/>
            <person name="Lipzen A."/>
            <person name="Lundell T."/>
            <person name="Morin E."/>
            <person name="Murat C."/>
            <person name="Sun H."/>
            <person name="Tunlid A."/>
            <person name="Henrissat B."/>
            <person name="Grigoriev I.V."/>
            <person name="Hibbett D.S."/>
            <person name="Martin F."/>
            <person name="Nordberg H.P."/>
            <person name="Cantor M.N."/>
            <person name="Hua S.X."/>
        </authorList>
    </citation>
    <scope>NUCLEOTIDE SEQUENCE [LARGE SCALE GENOMIC DNA]</scope>
    <source>
        <strain evidence="2 3">MUT 4182</strain>
    </source>
</reference>
<dbReference type="HOGENOM" id="CLU_002498_0_1_1"/>